<accession>A0ABZ1VB59</accession>
<evidence type="ECO:0000313" key="3">
    <source>
        <dbReference type="Proteomes" id="UP001432161"/>
    </source>
</evidence>
<name>A0ABZ1VB59_9ACTN</name>
<keyword evidence="3" id="KW-1185">Reference proteome</keyword>
<evidence type="ECO:0000256" key="1">
    <source>
        <dbReference type="SAM" id="SignalP"/>
    </source>
</evidence>
<proteinExistence type="predicted"/>
<organism evidence="2 3">
    <name type="scientific">Streptomyces griseoaurantiacus</name>
    <dbReference type="NCBI Taxonomy" id="68213"/>
    <lineage>
        <taxon>Bacteria</taxon>
        <taxon>Bacillati</taxon>
        <taxon>Actinomycetota</taxon>
        <taxon>Actinomycetes</taxon>
        <taxon>Kitasatosporales</taxon>
        <taxon>Streptomycetaceae</taxon>
        <taxon>Streptomyces</taxon>
        <taxon>Streptomyces aurantiacus group</taxon>
    </lineage>
</organism>
<reference evidence="2" key="1">
    <citation type="submission" date="2022-10" db="EMBL/GenBank/DDBJ databases">
        <title>The complete genomes of actinobacterial strains from the NBC collection.</title>
        <authorList>
            <person name="Joergensen T.S."/>
            <person name="Alvarez Arevalo M."/>
            <person name="Sterndorff E.B."/>
            <person name="Faurdal D."/>
            <person name="Vuksanovic O."/>
            <person name="Mourched A.-S."/>
            <person name="Charusanti P."/>
            <person name="Shaw S."/>
            <person name="Blin K."/>
            <person name="Weber T."/>
        </authorList>
    </citation>
    <scope>NUCLEOTIDE SEQUENCE</scope>
    <source>
        <strain evidence="2">NBC_00489</strain>
    </source>
</reference>
<sequence>MSVLRAVLLFVSCVLALRAERVPAADTAPQVVLAHGPGTKEGRTLAPARRR</sequence>
<keyword evidence="1" id="KW-0732">Signal</keyword>
<gene>
    <name evidence="2" type="ORF">OHN36_28820</name>
</gene>
<dbReference type="EMBL" id="CP108330">
    <property type="protein sequence ID" value="WUR40874.1"/>
    <property type="molecule type" value="Genomic_DNA"/>
</dbReference>
<dbReference type="Proteomes" id="UP001432161">
    <property type="component" value="Chromosome"/>
</dbReference>
<feature type="chain" id="PRO_5046763599" evidence="1">
    <location>
        <begin position="25"/>
        <end position="51"/>
    </location>
</feature>
<evidence type="ECO:0000313" key="2">
    <source>
        <dbReference type="EMBL" id="WUR40874.1"/>
    </source>
</evidence>
<feature type="signal peptide" evidence="1">
    <location>
        <begin position="1"/>
        <end position="24"/>
    </location>
</feature>
<protein>
    <submittedName>
        <fullName evidence="2">Uncharacterized protein</fullName>
    </submittedName>
</protein>